<evidence type="ECO:0000313" key="2">
    <source>
        <dbReference type="EMBL" id="TFJ98479.1"/>
    </source>
</evidence>
<dbReference type="EMBL" id="QXTE01000395">
    <property type="protein sequence ID" value="TFJ98479.1"/>
    <property type="molecule type" value="Genomic_DNA"/>
</dbReference>
<keyword evidence="3" id="KW-1185">Reference proteome</keyword>
<reference evidence="2 3" key="1">
    <citation type="submission" date="2019-04" db="EMBL/GenBank/DDBJ databases">
        <title>Draft genome of the big-headed turtle Platysternon megacephalum.</title>
        <authorList>
            <person name="Gong S."/>
        </authorList>
    </citation>
    <scope>NUCLEOTIDE SEQUENCE [LARGE SCALE GENOMIC DNA]</scope>
    <source>
        <strain evidence="2">DO16091913</strain>
        <tissue evidence="2">Muscle</tissue>
    </source>
</reference>
<accession>A0A4D9DTB7</accession>
<feature type="region of interest" description="Disordered" evidence="1">
    <location>
        <begin position="79"/>
        <end position="106"/>
    </location>
</feature>
<organism evidence="2 3">
    <name type="scientific">Platysternon megacephalum</name>
    <name type="common">big-headed turtle</name>
    <dbReference type="NCBI Taxonomy" id="55544"/>
    <lineage>
        <taxon>Eukaryota</taxon>
        <taxon>Metazoa</taxon>
        <taxon>Chordata</taxon>
        <taxon>Craniata</taxon>
        <taxon>Vertebrata</taxon>
        <taxon>Euteleostomi</taxon>
        <taxon>Archelosauria</taxon>
        <taxon>Testudinata</taxon>
        <taxon>Testudines</taxon>
        <taxon>Cryptodira</taxon>
        <taxon>Durocryptodira</taxon>
        <taxon>Testudinoidea</taxon>
        <taxon>Platysternidae</taxon>
        <taxon>Platysternon</taxon>
    </lineage>
</organism>
<feature type="compositionally biased region" description="Basic and acidic residues" evidence="1">
    <location>
        <begin position="90"/>
        <end position="106"/>
    </location>
</feature>
<dbReference type="Proteomes" id="UP000297703">
    <property type="component" value="Unassembled WGS sequence"/>
</dbReference>
<reference evidence="2 3" key="2">
    <citation type="submission" date="2019-04" db="EMBL/GenBank/DDBJ databases">
        <title>The genome sequence of big-headed turtle.</title>
        <authorList>
            <person name="Gong S."/>
        </authorList>
    </citation>
    <scope>NUCLEOTIDE SEQUENCE [LARGE SCALE GENOMIC DNA]</scope>
    <source>
        <strain evidence="2">DO16091913</strain>
        <tissue evidence="2">Muscle</tissue>
    </source>
</reference>
<evidence type="ECO:0000256" key="1">
    <source>
        <dbReference type="SAM" id="MobiDB-lite"/>
    </source>
</evidence>
<gene>
    <name evidence="2" type="ORF">DR999_PMT19621</name>
</gene>
<dbReference type="AlphaFoldDB" id="A0A4D9DTB7"/>
<evidence type="ECO:0000313" key="3">
    <source>
        <dbReference type="Proteomes" id="UP000297703"/>
    </source>
</evidence>
<sequence>MPAGLKRVTLFAGVDEREVKFLAPSFQDRATSASHGAGWDRATKARSVFTSASFCFNETCRARFPTASPCAGRLHPMGALPLGQRAGTLPEKRAPVKQRRETGNRV</sequence>
<name>A0A4D9DTB7_9SAUR</name>
<protein>
    <submittedName>
        <fullName evidence="2">IgGFc-binding protein-like</fullName>
    </submittedName>
</protein>
<proteinExistence type="predicted"/>
<comment type="caution">
    <text evidence="2">The sequence shown here is derived from an EMBL/GenBank/DDBJ whole genome shotgun (WGS) entry which is preliminary data.</text>
</comment>